<evidence type="ECO:0000313" key="1">
    <source>
        <dbReference type="EMBL" id="TRZ24880.1"/>
    </source>
</evidence>
<gene>
    <name evidence="1" type="ORF">HGM15179_002229</name>
</gene>
<dbReference type="EMBL" id="SWJQ01000037">
    <property type="protein sequence ID" value="TRZ24880.1"/>
    <property type="molecule type" value="Genomic_DNA"/>
</dbReference>
<protein>
    <submittedName>
        <fullName evidence="1">Uncharacterized protein</fullName>
    </submittedName>
</protein>
<organism evidence="1 2">
    <name type="scientific">Zosterops borbonicus</name>
    <dbReference type="NCBI Taxonomy" id="364589"/>
    <lineage>
        <taxon>Eukaryota</taxon>
        <taxon>Metazoa</taxon>
        <taxon>Chordata</taxon>
        <taxon>Craniata</taxon>
        <taxon>Vertebrata</taxon>
        <taxon>Euteleostomi</taxon>
        <taxon>Archelosauria</taxon>
        <taxon>Archosauria</taxon>
        <taxon>Dinosauria</taxon>
        <taxon>Saurischia</taxon>
        <taxon>Theropoda</taxon>
        <taxon>Coelurosauria</taxon>
        <taxon>Aves</taxon>
        <taxon>Neognathae</taxon>
        <taxon>Neoaves</taxon>
        <taxon>Telluraves</taxon>
        <taxon>Australaves</taxon>
        <taxon>Passeriformes</taxon>
        <taxon>Sylvioidea</taxon>
        <taxon>Zosteropidae</taxon>
        <taxon>Zosterops</taxon>
    </lineage>
</organism>
<dbReference type="AlphaFoldDB" id="A0A8K1GX15"/>
<reference evidence="1" key="1">
    <citation type="submission" date="2019-04" db="EMBL/GenBank/DDBJ databases">
        <title>Genome assembly of Zosterops borbonicus 15179.</title>
        <authorList>
            <person name="Leroy T."/>
            <person name="Anselmetti Y."/>
            <person name="Tilak M.-K."/>
            <person name="Nabholz B."/>
        </authorList>
    </citation>
    <scope>NUCLEOTIDE SEQUENCE</scope>
    <source>
        <strain evidence="1">HGM_15179</strain>
        <tissue evidence="1">Muscle</tissue>
    </source>
</reference>
<dbReference type="Proteomes" id="UP000796761">
    <property type="component" value="Unassembled WGS sequence"/>
</dbReference>
<evidence type="ECO:0000313" key="2">
    <source>
        <dbReference type="Proteomes" id="UP000796761"/>
    </source>
</evidence>
<accession>A0A8K1GX15</accession>
<sequence length="105" mass="11457">MVWLDSAQAERDLGILVTAAEHEPVCALVAKKAKGILAWITNGVASRSREVILPLSWALHMGLHYSSVVKNLYFTDKGILPGITHGKISTETEQMVATDAIAHHR</sequence>
<name>A0A8K1GX15_9PASS</name>
<comment type="caution">
    <text evidence="1">The sequence shown here is derived from an EMBL/GenBank/DDBJ whole genome shotgun (WGS) entry which is preliminary data.</text>
</comment>
<dbReference type="OrthoDB" id="416454at2759"/>
<proteinExistence type="predicted"/>
<keyword evidence="2" id="KW-1185">Reference proteome</keyword>